<evidence type="ECO:0000256" key="1">
    <source>
        <dbReference type="ARBA" id="ARBA00022448"/>
    </source>
</evidence>
<dbReference type="SMART" id="SM00382">
    <property type="entry name" value="AAA"/>
    <property type="match status" value="1"/>
</dbReference>
<dbReference type="InterPro" id="IPR003593">
    <property type="entry name" value="AAA+_ATPase"/>
</dbReference>
<accession>A0ABU6HT29</accession>
<gene>
    <name evidence="5" type="ORF">SOP96_08930</name>
</gene>
<dbReference type="Gene3D" id="3.40.50.300">
    <property type="entry name" value="P-loop containing nucleotide triphosphate hydrolases"/>
    <property type="match status" value="1"/>
</dbReference>
<dbReference type="Pfam" id="PF00005">
    <property type="entry name" value="ABC_tran"/>
    <property type="match status" value="1"/>
</dbReference>
<evidence type="ECO:0000259" key="4">
    <source>
        <dbReference type="PROSITE" id="PS50893"/>
    </source>
</evidence>
<dbReference type="SUPFAM" id="SSF52540">
    <property type="entry name" value="P-loop containing nucleoside triphosphate hydrolases"/>
    <property type="match status" value="1"/>
</dbReference>
<dbReference type="PANTHER" id="PTHR42939:SF1">
    <property type="entry name" value="ABC TRANSPORTER ATP-BINDING PROTEIN ALBC-RELATED"/>
    <property type="match status" value="1"/>
</dbReference>
<evidence type="ECO:0000256" key="3">
    <source>
        <dbReference type="ARBA" id="ARBA00022840"/>
    </source>
</evidence>
<sequence length="260" mass="29148">MALEINNVSYIKNGKNILKNINLFLDTGMYALLGSNGAGKSTLLKVISTLLKPTQGSVLYDKKDIKNNSEYLSKLSFMPQNVGLIKDFDIVDNLHYFGLLKGCKNKELKTKISAILSDFDLEALKNVKVFNLSGGVVQRTGIALSLINSPKILILDEPFNNLDSTERKRLYNILQEISKNSAVIISTHLIAEIENVADTFIFMKEGSITHIGNRDESIAGFTEKTGRTSPNPDISENKEEHAKYQKTMFEMASEYYTKYF</sequence>
<protein>
    <submittedName>
        <fullName evidence="5">ATP-binding cassette domain-containing protein</fullName>
    </submittedName>
</protein>
<keyword evidence="6" id="KW-1185">Reference proteome</keyword>
<proteinExistence type="predicted"/>
<name>A0ABU6HT29_9FLAO</name>
<reference evidence="5 6" key="1">
    <citation type="submission" date="2024-01" db="EMBL/GenBank/DDBJ databases">
        <title>Chryseobacterium sp. T9W2-O.</title>
        <authorList>
            <person name="Maltman C."/>
        </authorList>
    </citation>
    <scope>NUCLEOTIDE SEQUENCE [LARGE SCALE GENOMIC DNA]</scope>
    <source>
        <strain evidence="5 6">T9W2-O</strain>
    </source>
</reference>
<dbReference type="InterPro" id="IPR051782">
    <property type="entry name" value="ABC_Transporter_VariousFunc"/>
</dbReference>
<dbReference type="RefSeq" id="WP_326320636.1">
    <property type="nucleotide sequence ID" value="NZ_JAYLAA010000037.1"/>
</dbReference>
<evidence type="ECO:0000256" key="2">
    <source>
        <dbReference type="ARBA" id="ARBA00022741"/>
    </source>
</evidence>
<evidence type="ECO:0000313" key="5">
    <source>
        <dbReference type="EMBL" id="MEC3875831.1"/>
    </source>
</evidence>
<dbReference type="EMBL" id="JAYLAA010000037">
    <property type="protein sequence ID" value="MEC3875831.1"/>
    <property type="molecule type" value="Genomic_DNA"/>
</dbReference>
<feature type="domain" description="ABC transporter" evidence="4">
    <location>
        <begin position="3"/>
        <end position="230"/>
    </location>
</feature>
<evidence type="ECO:0000313" key="6">
    <source>
        <dbReference type="Proteomes" id="UP001348397"/>
    </source>
</evidence>
<dbReference type="PROSITE" id="PS50893">
    <property type="entry name" value="ABC_TRANSPORTER_2"/>
    <property type="match status" value="1"/>
</dbReference>
<keyword evidence="2" id="KW-0547">Nucleotide-binding</keyword>
<dbReference type="GO" id="GO:0005524">
    <property type="term" value="F:ATP binding"/>
    <property type="evidence" value="ECO:0007669"/>
    <property type="project" value="UniProtKB-KW"/>
</dbReference>
<comment type="caution">
    <text evidence="5">The sequence shown here is derived from an EMBL/GenBank/DDBJ whole genome shotgun (WGS) entry which is preliminary data.</text>
</comment>
<dbReference type="PANTHER" id="PTHR42939">
    <property type="entry name" value="ABC TRANSPORTER ATP-BINDING PROTEIN ALBC-RELATED"/>
    <property type="match status" value="1"/>
</dbReference>
<keyword evidence="3 5" id="KW-0067">ATP-binding</keyword>
<dbReference type="InterPro" id="IPR003439">
    <property type="entry name" value="ABC_transporter-like_ATP-bd"/>
</dbReference>
<organism evidence="5 6">
    <name type="scientific">Chryseobacterium salviniae</name>
    <dbReference type="NCBI Taxonomy" id="3101750"/>
    <lineage>
        <taxon>Bacteria</taxon>
        <taxon>Pseudomonadati</taxon>
        <taxon>Bacteroidota</taxon>
        <taxon>Flavobacteriia</taxon>
        <taxon>Flavobacteriales</taxon>
        <taxon>Weeksellaceae</taxon>
        <taxon>Chryseobacterium group</taxon>
        <taxon>Chryseobacterium</taxon>
    </lineage>
</organism>
<keyword evidence="1" id="KW-0813">Transport</keyword>
<dbReference type="InterPro" id="IPR027417">
    <property type="entry name" value="P-loop_NTPase"/>
</dbReference>
<dbReference type="Proteomes" id="UP001348397">
    <property type="component" value="Unassembled WGS sequence"/>
</dbReference>